<dbReference type="AlphaFoldDB" id="A0A368XER0"/>
<dbReference type="Pfam" id="PF00657">
    <property type="entry name" value="Lipase_GDSL"/>
    <property type="match status" value="1"/>
</dbReference>
<dbReference type="PROSITE" id="PS01098">
    <property type="entry name" value="LIPASE_GDSL_SER"/>
    <property type="match status" value="1"/>
</dbReference>
<organism evidence="3 4">
    <name type="scientific">Pseudorhodoferax soli</name>
    <dbReference type="NCBI Taxonomy" id="545864"/>
    <lineage>
        <taxon>Bacteria</taxon>
        <taxon>Pseudomonadati</taxon>
        <taxon>Pseudomonadota</taxon>
        <taxon>Betaproteobacteria</taxon>
        <taxon>Burkholderiales</taxon>
        <taxon>Comamonadaceae</taxon>
    </lineage>
</organism>
<feature type="chain" id="PRO_5016959811" evidence="2">
    <location>
        <begin position="28"/>
        <end position="333"/>
    </location>
</feature>
<proteinExistence type="predicted"/>
<keyword evidence="4" id="KW-1185">Reference proteome</keyword>
<evidence type="ECO:0000313" key="4">
    <source>
        <dbReference type="Proteomes" id="UP000252884"/>
    </source>
</evidence>
<evidence type="ECO:0000256" key="1">
    <source>
        <dbReference type="ARBA" id="ARBA00022801"/>
    </source>
</evidence>
<gene>
    <name evidence="3" type="ORF">DES41_115128</name>
</gene>
<sequence>MFANQLRALWRVLCMALCLALLPAAWAGQVSYNGLYVFGDSLSDTGNDYIVSGSMGMTPAIPPSATPYATYWQGRFSNGPVAAEYLWRLMARRNNAELSPSVTDPTLSTKPALSFAFGGSASGISTPTPMGFTVPGLLGQVGQFTTALNGRKAPSTALYMVWSGSNDYLQMLTSDPYTVVANVTTAIRGLYVAGARDFIVPNLADMGITPFATSQGLGPQFTALSKQHNALLKTALANLGRELRGVRIVTVDVYKLGATLLSTGLIIDDVPAAEFLAPGKGAATCLFTNPATCVDVTQPAFMPPFLFWDAMHPTTQVHGVIGTAMFAALLTQR</sequence>
<dbReference type="Gene3D" id="3.40.50.1110">
    <property type="entry name" value="SGNH hydrolase"/>
    <property type="match status" value="1"/>
</dbReference>
<reference evidence="3 4" key="1">
    <citation type="submission" date="2018-07" db="EMBL/GenBank/DDBJ databases">
        <title>Genomic Encyclopedia of Type Strains, Phase IV (KMG-IV): sequencing the most valuable type-strain genomes for metagenomic binning, comparative biology and taxonomic classification.</title>
        <authorList>
            <person name="Goeker M."/>
        </authorList>
    </citation>
    <scope>NUCLEOTIDE SEQUENCE [LARGE SCALE GENOMIC DNA]</scope>
    <source>
        <strain evidence="3 4">DSM 21634</strain>
    </source>
</reference>
<evidence type="ECO:0000256" key="2">
    <source>
        <dbReference type="SAM" id="SignalP"/>
    </source>
</evidence>
<dbReference type="InterPro" id="IPR036514">
    <property type="entry name" value="SGNH_hydro_sf"/>
</dbReference>
<dbReference type="InterPro" id="IPR008265">
    <property type="entry name" value="Lipase_GDSL_AS"/>
</dbReference>
<keyword evidence="1" id="KW-0378">Hydrolase</keyword>
<dbReference type="InterPro" id="IPR001087">
    <property type="entry name" value="GDSL"/>
</dbReference>
<dbReference type="CDD" id="cd01846">
    <property type="entry name" value="fatty_acyltransferase_like"/>
    <property type="match status" value="1"/>
</dbReference>
<dbReference type="PANTHER" id="PTHR45648">
    <property type="entry name" value="GDSL LIPASE/ACYLHYDROLASE FAMILY PROTEIN (AFU_ORTHOLOGUE AFUA_4G14700)"/>
    <property type="match status" value="1"/>
</dbReference>
<dbReference type="GO" id="GO:0006629">
    <property type="term" value="P:lipid metabolic process"/>
    <property type="evidence" value="ECO:0007669"/>
    <property type="project" value="InterPro"/>
</dbReference>
<dbReference type="InterPro" id="IPR051058">
    <property type="entry name" value="GDSL_Est/Lipase"/>
</dbReference>
<comment type="caution">
    <text evidence="3">The sequence shown here is derived from an EMBL/GenBank/DDBJ whole genome shotgun (WGS) entry which is preliminary data.</text>
</comment>
<evidence type="ECO:0000313" key="3">
    <source>
        <dbReference type="EMBL" id="RCW64504.1"/>
    </source>
</evidence>
<feature type="signal peptide" evidence="2">
    <location>
        <begin position="1"/>
        <end position="27"/>
    </location>
</feature>
<keyword evidence="2" id="KW-0732">Signal</keyword>
<dbReference type="PANTHER" id="PTHR45648:SF22">
    <property type="entry name" value="GDSL LIPASE_ACYLHYDROLASE FAMILY PROTEIN (AFU_ORTHOLOGUE AFUA_4G14700)"/>
    <property type="match status" value="1"/>
</dbReference>
<dbReference type="GO" id="GO:0016298">
    <property type="term" value="F:lipase activity"/>
    <property type="evidence" value="ECO:0007669"/>
    <property type="project" value="InterPro"/>
</dbReference>
<accession>A0A368XER0</accession>
<name>A0A368XER0_9BURK</name>
<dbReference type="SUPFAM" id="SSF52266">
    <property type="entry name" value="SGNH hydrolase"/>
    <property type="match status" value="1"/>
</dbReference>
<dbReference type="EMBL" id="QPJK01000015">
    <property type="protein sequence ID" value="RCW64504.1"/>
    <property type="molecule type" value="Genomic_DNA"/>
</dbReference>
<protein>
    <submittedName>
        <fullName evidence="3">Phospholipase/lecithinase/hemolysin</fullName>
    </submittedName>
</protein>
<dbReference type="RefSeq" id="WP_170168394.1">
    <property type="nucleotide sequence ID" value="NZ_QPJK01000015.1"/>
</dbReference>
<dbReference type="Proteomes" id="UP000252884">
    <property type="component" value="Unassembled WGS sequence"/>
</dbReference>